<name>A0ABV5G8G6_9MICC</name>
<gene>
    <name evidence="2" type="ORF">ACFFX0_30055</name>
</gene>
<organism evidence="2 3">
    <name type="scientific">Citricoccus parietis</name>
    <dbReference type="NCBI Taxonomy" id="592307"/>
    <lineage>
        <taxon>Bacteria</taxon>
        <taxon>Bacillati</taxon>
        <taxon>Actinomycetota</taxon>
        <taxon>Actinomycetes</taxon>
        <taxon>Micrococcales</taxon>
        <taxon>Micrococcaceae</taxon>
        <taxon>Citricoccus</taxon>
    </lineage>
</organism>
<evidence type="ECO:0000313" key="2">
    <source>
        <dbReference type="EMBL" id="MFB9075189.1"/>
    </source>
</evidence>
<dbReference type="EMBL" id="JBHMFI010000020">
    <property type="protein sequence ID" value="MFB9075189.1"/>
    <property type="molecule type" value="Genomic_DNA"/>
</dbReference>
<evidence type="ECO:0000256" key="1">
    <source>
        <dbReference type="SAM" id="MobiDB-lite"/>
    </source>
</evidence>
<accession>A0ABV5G8G6</accession>
<dbReference type="Proteomes" id="UP001589575">
    <property type="component" value="Unassembled WGS sequence"/>
</dbReference>
<proteinExistence type="predicted"/>
<reference evidence="2 3" key="1">
    <citation type="submission" date="2024-09" db="EMBL/GenBank/DDBJ databases">
        <authorList>
            <person name="Sun Q."/>
            <person name="Mori K."/>
        </authorList>
    </citation>
    <scope>NUCLEOTIDE SEQUENCE [LARGE SCALE GENOMIC DNA]</scope>
    <source>
        <strain evidence="2 3">CCM 7609</strain>
    </source>
</reference>
<comment type="caution">
    <text evidence="2">The sequence shown here is derived from an EMBL/GenBank/DDBJ whole genome shotgun (WGS) entry which is preliminary data.</text>
</comment>
<evidence type="ECO:0000313" key="3">
    <source>
        <dbReference type="Proteomes" id="UP001589575"/>
    </source>
</evidence>
<sequence length="54" mass="6185">MPAGRRNRDSAGVFPRMDRLRAGSASFRDEDQAVPPRHGDGPRSRDSFRCRRTR</sequence>
<protein>
    <submittedName>
        <fullName evidence="2">Uncharacterized protein</fullName>
    </submittedName>
</protein>
<keyword evidence="3" id="KW-1185">Reference proteome</keyword>
<feature type="region of interest" description="Disordered" evidence="1">
    <location>
        <begin position="1"/>
        <end position="54"/>
    </location>
</feature>
<feature type="compositionally biased region" description="Basic and acidic residues" evidence="1">
    <location>
        <begin position="16"/>
        <end position="54"/>
    </location>
</feature>